<accession>A0A840QIX0</accession>
<evidence type="ECO:0000313" key="2">
    <source>
        <dbReference type="Proteomes" id="UP000584374"/>
    </source>
</evidence>
<protein>
    <recommendedName>
        <fullName evidence="3">Aminoglycoside phosphotransferase</fullName>
    </recommendedName>
</protein>
<organism evidence="1 2">
    <name type="scientific">Saccharopolyspora phatthalungensis</name>
    <dbReference type="NCBI Taxonomy" id="664693"/>
    <lineage>
        <taxon>Bacteria</taxon>
        <taxon>Bacillati</taxon>
        <taxon>Actinomycetota</taxon>
        <taxon>Actinomycetes</taxon>
        <taxon>Pseudonocardiales</taxon>
        <taxon>Pseudonocardiaceae</taxon>
        <taxon>Saccharopolyspora</taxon>
    </lineage>
</organism>
<sequence length="294" mass="32007">MSTDAQREAREPAPADVDLAALSAGAVSLRGSWDDLPAAVVAAIREVTGPINGIEPAEHGYSSHVAGTLDTASGRFFVKGLRRENGMARTQQREVAVNPRVVPMGPRLCWHVITDDWDLLGFEHIAGRIADYRPGSPDLPLVAGTIAALNEVTATGLELTPVAERWRDHLGDPADAAALTGDTLLHTDWHHTNLLVTDASAVHVVDWAMATRGAAWIDPACWIVWLAFAGHPIADAEQWATEVPAFRAAPDDAVDIFAEVQARHWQYIADHHPNTMTHSLRDAAVRWAQHRARR</sequence>
<gene>
    <name evidence="1" type="ORF">BJ970_006338</name>
</gene>
<dbReference type="SUPFAM" id="SSF56112">
    <property type="entry name" value="Protein kinase-like (PK-like)"/>
    <property type="match status" value="1"/>
</dbReference>
<dbReference type="RefSeq" id="WP_184730690.1">
    <property type="nucleotide sequence ID" value="NZ_JACHIW010000002.1"/>
</dbReference>
<proteinExistence type="predicted"/>
<dbReference type="AlphaFoldDB" id="A0A840QIX0"/>
<dbReference type="Proteomes" id="UP000584374">
    <property type="component" value="Unassembled WGS sequence"/>
</dbReference>
<dbReference type="Gene3D" id="3.90.1200.10">
    <property type="match status" value="1"/>
</dbReference>
<evidence type="ECO:0008006" key="3">
    <source>
        <dbReference type="Google" id="ProtNLM"/>
    </source>
</evidence>
<reference evidence="1 2" key="1">
    <citation type="submission" date="2020-08" db="EMBL/GenBank/DDBJ databases">
        <title>Sequencing the genomes of 1000 actinobacteria strains.</title>
        <authorList>
            <person name="Klenk H.-P."/>
        </authorList>
    </citation>
    <scope>NUCLEOTIDE SEQUENCE [LARGE SCALE GENOMIC DNA]</scope>
    <source>
        <strain evidence="1 2">DSM 45584</strain>
    </source>
</reference>
<evidence type="ECO:0000313" key="1">
    <source>
        <dbReference type="EMBL" id="MBB5158739.1"/>
    </source>
</evidence>
<name>A0A840QIX0_9PSEU</name>
<keyword evidence="2" id="KW-1185">Reference proteome</keyword>
<comment type="caution">
    <text evidence="1">The sequence shown here is derived from an EMBL/GenBank/DDBJ whole genome shotgun (WGS) entry which is preliminary data.</text>
</comment>
<dbReference type="EMBL" id="JACHIW010000002">
    <property type="protein sequence ID" value="MBB5158739.1"/>
    <property type="molecule type" value="Genomic_DNA"/>
</dbReference>
<dbReference type="InterPro" id="IPR011009">
    <property type="entry name" value="Kinase-like_dom_sf"/>
</dbReference>